<evidence type="ECO:0000313" key="7">
    <source>
        <dbReference type="Proteomes" id="UP000232323"/>
    </source>
</evidence>
<dbReference type="SUPFAM" id="SSF57850">
    <property type="entry name" value="RING/U-box"/>
    <property type="match status" value="1"/>
</dbReference>
<evidence type="ECO:0000256" key="2">
    <source>
        <dbReference type="ARBA" id="ARBA00022771"/>
    </source>
</evidence>
<dbReference type="InterPro" id="IPR011016">
    <property type="entry name" value="Znf_RING-CH"/>
</dbReference>
<feature type="region of interest" description="Disordered" evidence="4">
    <location>
        <begin position="157"/>
        <end position="228"/>
    </location>
</feature>
<proteinExistence type="predicted"/>
<dbReference type="SMART" id="SM00744">
    <property type="entry name" value="RINGv"/>
    <property type="match status" value="1"/>
</dbReference>
<dbReference type="GO" id="GO:0008270">
    <property type="term" value="F:zinc ion binding"/>
    <property type="evidence" value="ECO:0007669"/>
    <property type="project" value="UniProtKB-KW"/>
</dbReference>
<evidence type="ECO:0000313" key="6">
    <source>
        <dbReference type="EMBL" id="GAX85082.1"/>
    </source>
</evidence>
<dbReference type="PANTHER" id="PTHR20893:SF2">
    <property type="entry name" value="LD08641P"/>
    <property type="match status" value="1"/>
</dbReference>
<keyword evidence="3" id="KW-0862">Zinc</keyword>
<feature type="compositionally biased region" description="Low complexity" evidence="4">
    <location>
        <begin position="213"/>
        <end position="222"/>
    </location>
</feature>
<protein>
    <recommendedName>
        <fullName evidence="5">RING-CH-type domain-containing protein</fullName>
    </recommendedName>
</protein>
<dbReference type="EMBL" id="BEGY01000149">
    <property type="protein sequence ID" value="GAX85082.1"/>
    <property type="molecule type" value="Genomic_DNA"/>
</dbReference>
<evidence type="ECO:0000256" key="4">
    <source>
        <dbReference type="SAM" id="MobiDB-lite"/>
    </source>
</evidence>
<sequence>MSEEQDTCWICLSSDGDPLVQACNCPADRVVHKKCLARWQLQSAGKSEEHRCRFCQAVYPSWKDSLTPAHLKPAIPVVSVHYNGICYRLRVKPGPEGFASFQRQLQRITGLSVLDCMQITFQCRAPETAEELSFKGISAFDAAIHCAAISAAERLATSKKSSGDDSDTPTSSSSETGSRSSSDQNVSLPTATAARTHRVMSTSGSRSLRVRSTSRNPSSGSSAVPPIGDVRRASSLELSLPVPPNSLVDSSSLVANPPLRTDSSVLLEHSGSSQTVSELVSKSSSKLAKRLREMMRSLFL</sequence>
<keyword evidence="1" id="KW-0479">Metal-binding</keyword>
<dbReference type="Pfam" id="PF12906">
    <property type="entry name" value="RINGv"/>
    <property type="match status" value="1"/>
</dbReference>
<dbReference type="Gene3D" id="3.30.40.10">
    <property type="entry name" value="Zinc/RING finger domain, C3HC4 (zinc finger)"/>
    <property type="match status" value="1"/>
</dbReference>
<dbReference type="PANTHER" id="PTHR20893">
    <property type="entry name" value="LD08641P"/>
    <property type="match status" value="1"/>
</dbReference>
<accession>A0A250XQ73</accession>
<dbReference type="OrthoDB" id="542746at2759"/>
<dbReference type="Proteomes" id="UP000232323">
    <property type="component" value="Unassembled WGS sequence"/>
</dbReference>
<organism evidence="6 7">
    <name type="scientific">Chlamydomonas eustigma</name>
    <dbReference type="NCBI Taxonomy" id="1157962"/>
    <lineage>
        <taxon>Eukaryota</taxon>
        <taxon>Viridiplantae</taxon>
        <taxon>Chlorophyta</taxon>
        <taxon>core chlorophytes</taxon>
        <taxon>Chlorophyceae</taxon>
        <taxon>CS clade</taxon>
        <taxon>Chlamydomonadales</taxon>
        <taxon>Chlamydomonadaceae</taxon>
        <taxon>Chlamydomonas</taxon>
    </lineage>
</organism>
<gene>
    <name evidence="6" type="ORF">CEUSTIGMA_g12502.t1</name>
</gene>
<name>A0A250XQ73_9CHLO</name>
<dbReference type="InterPro" id="IPR013083">
    <property type="entry name" value="Znf_RING/FYVE/PHD"/>
</dbReference>
<keyword evidence="2" id="KW-0863">Zinc-finger</keyword>
<reference evidence="6 7" key="1">
    <citation type="submission" date="2017-08" db="EMBL/GenBank/DDBJ databases">
        <title>Acidophilic green algal genome provides insights into adaptation to an acidic environment.</title>
        <authorList>
            <person name="Hirooka S."/>
            <person name="Hirose Y."/>
            <person name="Kanesaki Y."/>
            <person name="Higuchi S."/>
            <person name="Fujiwara T."/>
            <person name="Onuma R."/>
            <person name="Era A."/>
            <person name="Ohbayashi R."/>
            <person name="Uzuka A."/>
            <person name="Nozaki H."/>
            <person name="Yoshikawa H."/>
            <person name="Miyagishima S.Y."/>
        </authorList>
    </citation>
    <scope>NUCLEOTIDE SEQUENCE [LARGE SCALE GENOMIC DNA]</scope>
    <source>
        <strain evidence="6 7">NIES-2499</strain>
    </source>
</reference>
<evidence type="ECO:0000256" key="1">
    <source>
        <dbReference type="ARBA" id="ARBA00022723"/>
    </source>
</evidence>
<evidence type="ECO:0000259" key="5">
    <source>
        <dbReference type="PROSITE" id="PS51292"/>
    </source>
</evidence>
<evidence type="ECO:0000256" key="3">
    <source>
        <dbReference type="ARBA" id="ARBA00022833"/>
    </source>
</evidence>
<keyword evidence="7" id="KW-1185">Reference proteome</keyword>
<dbReference type="PROSITE" id="PS51292">
    <property type="entry name" value="ZF_RING_CH"/>
    <property type="match status" value="1"/>
</dbReference>
<feature type="compositionally biased region" description="Low complexity" evidence="4">
    <location>
        <begin position="168"/>
        <end position="183"/>
    </location>
</feature>
<dbReference type="AlphaFoldDB" id="A0A250XQ73"/>
<comment type="caution">
    <text evidence="6">The sequence shown here is derived from an EMBL/GenBank/DDBJ whole genome shotgun (WGS) entry which is preliminary data.</text>
</comment>
<feature type="domain" description="RING-CH-type" evidence="5">
    <location>
        <begin position="1"/>
        <end position="62"/>
    </location>
</feature>